<organism evidence="2 3">
    <name type="scientific">Eiseniibacteriota bacterium</name>
    <dbReference type="NCBI Taxonomy" id="2212470"/>
    <lineage>
        <taxon>Bacteria</taxon>
        <taxon>Candidatus Eiseniibacteriota</taxon>
    </lineage>
</organism>
<feature type="compositionally biased region" description="Polar residues" evidence="1">
    <location>
        <begin position="7"/>
        <end position="17"/>
    </location>
</feature>
<dbReference type="SUPFAM" id="SSF51126">
    <property type="entry name" value="Pectin lyase-like"/>
    <property type="match status" value="2"/>
</dbReference>
<feature type="region of interest" description="Disordered" evidence="1">
    <location>
        <begin position="1"/>
        <end position="26"/>
    </location>
</feature>
<comment type="caution">
    <text evidence="2">The sequence shown here is derived from an EMBL/GenBank/DDBJ whole genome shotgun (WGS) entry which is preliminary data.</text>
</comment>
<name>A0A956M0A7_UNCEI</name>
<reference evidence="2" key="1">
    <citation type="submission" date="2020-04" db="EMBL/GenBank/DDBJ databases">
        <authorList>
            <person name="Zhang T."/>
        </authorList>
    </citation>
    <scope>NUCLEOTIDE SEQUENCE</scope>
    <source>
        <strain evidence="2">HKST-UBA01</strain>
    </source>
</reference>
<gene>
    <name evidence="2" type="ORF">KC729_07245</name>
</gene>
<proteinExistence type="predicted"/>
<evidence type="ECO:0000313" key="2">
    <source>
        <dbReference type="EMBL" id="MCA9727461.1"/>
    </source>
</evidence>
<dbReference type="Proteomes" id="UP000697710">
    <property type="component" value="Unassembled WGS sequence"/>
</dbReference>
<protein>
    <recommendedName>
        <fullName evidence="4">Right handed beta helix domain-containing protein</fullName>
    </recommendedName>
</protein>
<dbReference type="AlphaFoldDB" id="A0A956M0A7"/>
<evidence type="ECO:0008006" key="4">
    <source>
        <dbReference type="Google" id="ProtNLM"/>
    </source>
</evidence>
<reference evidence="2" key="2">
    <citation type="journal article" date="2021" name="Microbiome">
        <title>Successional dynamics and alternative stable states in a saline activated sludge microbial community over 9 years.</title>
        <authorList>
            <person name="Wang Y."/>
            <person name="Ye J."/>
            <person name="Ju F."/>
            <person name="Liu L."/>
            <person name="Boyd J.A."/>
            <person name="Deng Y."/>
            <person name="Parks D.H."/>
            <person name="Jiang X."/>
            <person name="Yin X."/>
            <person name="Woodcroft B.J."/>
            <person name="Tyson G.W."/>
            <person name="Hugenholtz P."/>
            <person name="Polz M.F."/>
            <person name="Zhang T."/>
        </authorList>
    </citation>
    <scope>NUCLEOTIDE SEQUENCE</scope>
    <source>
        <strain evidence="2">HKST-UBA01</strain>
    </source>
</reference>
<sequence length="1129" mass="121000">MHAPLSPTRSPSWSNPFSAAKSSSAQAGGTPLGPALLLAAIFMLPSPDASATVRRVPSELPTIQAAIDAAELGDTVLVAPGVYRESLEISGRSLSLRSEGGRDVTTLDGEGERRILRIEESTVEIKGLTFFRGTSANGGGISAADADLVVEDCVFRENVIKRGALRESGGAIFFSRDSRLTLSHCTFVQNESDYPLSEGTSVSYSPRDWPTGGAGGVMGDWDARLEVDRCSFLHDQPLFGSVFSTSGPCVTRIDRSVFIADFPWDRSEFLRGAGVRVECTSFWNGATPQIDDFPFQDRSGARKATCVDEDPRLCRDDPESVHASSPLLGCGECGPIGDLHIGCTGPLVLGVREPSVDPIERKMLRVYGYGLDAVDEVELVSPTGQIRSSRSLQHDDAWLVTTMDLSVADPGTWGARFLANAELVLAVDRLIDVLPFAVYAFKDPWVSTAREVDLVLAETGWSPEYALQLVHAEDESRAPLEVVDALQPDTLRVSVDLTGMPEGIYDLEVSGPGLKAMRVAGVLYLGDPPVVRVPEDHSTISAAIAQAPAGARIEIAAGDYHEAIRIDRPLQIASAGEPLRARLLPPDGVEARVIHVLETAGRITRLEGLRIESGRPAEGSGGGVLAETPITVADCRLYNNWVAGNGSGGGAFLAPGSQVLRSQFIANLAPGVEDQWVAIPFGANGTAGGLYCEHCRVDRNHIRGNQAGCSGGAVVSGLFRENEVGRNTSRAFRGHIDELSVQGDVIGNHFENSCGVAYPPSVCIFGPSRAAYNTFTDYWWDMCSYLSLIQLQGPVEFTHNSLAGVGLQVCTQTQQVDLGPKNQILVHDNLILFDPYDATPPWIGYCDQRLGPGPVQSVDLSRISAGCNLGSPFPIYSPSGEIPCPDCVYPIDPGFCEVRYTDGYDSFGEFNLRLRPDSPALPGHSPIGCADTLGALPAGCEEVPVLVSGARLARTEAGVELRWWTLQDIDLDGFHVFRHSAEESVRLTNDPLAPCGECVFLDDEALALSGELSYELLILLGGSEERYFLGTIGLDNGDAVEMGSPRPNPMQASGSVSFALPAPMEVTLEVFDVGGRAVRTLHRGLTAAGIHHVAIRTGPMDEGGFGSGVYWLQLRAGREIRRTRLIVIP</sequence>
<dbReference type="InterPro" id="IPR012334">
    <property type="entry name" value="Pectin_lyas_fold"/>
</dbReference>
<dbReference type="InterPro" id="IPR011050">
    <property type="entry name" value="Pectin_lyase_fold/virulence"/>
</dbReference>
<dbReference type="Gene3D" id="2.160.20.10">
    <property type="entry name" value="Single-stranded right-handed beta-helix, Pectin lyase-like"/>
    <property type="match status" value="2"/>
</dbReference>
<dbReference type="EMBL" id="JAGQHR010000170">
    <property type="protein sequence ID" value="MCA9727461.1"/>
    <property type="molecule type" value="Genomic_DNA"/>
</dbReference>
<evidence type="ECO:0000256" key="1">
    <source>
        <dbReference type="SAM" id="MobiDB-lite"/>
    </source>
</evidence>
<evidence type="ECO:0000313" key="3">
    <source>
        <dbReference type="Proteomes" id="UP000697710"/>
    </source>
</evidence>
<accession>A0A956M0A7</accession>